<reference evidence="2 3" key="1">
    <citation type="submission" date="2015-01" db="EMBL/GenBank/DDBJ databases">
        <title>Evolution of Trichinella species and genotypes.</title>
        <authorList>
            <person name="Korhonen P.K."/>
            <person name="Edoardo P."/>
            <person name="Giuseppe L.R."/>
            <person name="Gasser R.B."/>
        </authorList>
    </citation>
    <scope>NUCLEOTIDE SEQUENCE [LARGE SCALE GENOMIC DNA]</scope>
    <source>
        <strain evidence="2">ISS417</strain>
    </source>
</reference>
<gene>
    <name evidence="2" type="ORF">T05_3477</name>
</gene>
<name>A0A0V0TV61_9BILA</name>
<keyword evidence="3" id="KW-1185">Reference proteome</keyword>
<keyword evidence="1" id="KW-0472">Membrane</keyword>
<dbReference type="Proteomes" id="UP000055048">
    <property type="component" value="Unassembled WGS sequence"/>
</dbReference>
<evidence type="ECO:0000256" key="1">
    <source>
        <dbReference type="SAM" id="Phobius"/>
    </source>
</evidence>
<comment type="caution">
    <text evidence="2">The sequence shown here is derived from an EMBL/GenBank/DDBJ whole genome shotgun (WGS) entry which is preliminary data.</text>
</comment>
<accession>A0A0V0TV61</accession>
<evidence type="ECO:0000313" key="3">
    <source>
        <dbReference type="Proteomes" id="UP000055048"/>
    </source>
</evidence>
<proteinExistence type="predicted"/>
<keyword evidence="1" id="KW-0812">Transmembrane</keyword>
<sequence length="119" mass="13631">MVSALWFTRHDGSNNFVKAVLLCAAYYRQMDTSFQFLRGIVTTSGVVYFLLRTKKRFCIGSMTSIFARQVDLPKSSRLDVSCSWFPLNLMVDWLSDFLEILVISFMASLGFLYGHTCVM</sequence>
<dbReference type="EMBL" id="JYDJ01000132">
    <property type="protein sequence ID" value="KRX42872.1"/>
    <property type="molecule type" value="Genomic_DNA"/>
</dbReference>
<feature type="transmembrane region" description="Helical" evidence="1">
    <location>
        <begin position="34"/>
        <end position="51"/>
    </location>
</feature>
<protein>
    <submittedName>
        <fullName evidence="2">Uncharacterized protein</fullName>
    </submittedName>
</protein>
<organism evidence="2 3">
    <name type="scientific">Trichinella murrelli</name>
    <dbReference type="NCBI Taxonomy" id="144512"/>
    <lineage>
        <taxon>Eukaryota</taxon>
        <taxon>Metazoa</taxon>
        <taxon>Ecdysozoa</taxon>
        <taxon>Nematoda</taxon>
        <taxon>Enoplea</taxon>
        <taxon>Dorylaimia</taxon>
        <taxon>Trichinellida</taxon>
        <taxon>Trichinellidae</taxon>
        <taxon>Trichinella</taxon>
    </lineage>
</organism>
<keyword evidence="1" id="KW-1133">Transmembrane helix</keyword>
<dbReference type="AlphaFoldDB" id="A0A0V0TV61"/>
<evidence type="ECO:0000313" key="2">
    <source>
        <dbReference type="EMBL" id="KRX42872.1"/>
    </source>
</evidence>
<feature type="transmembrane region" description="Helical" evidence="1">
    <location>
        <begin position="93"/>
        <end position="113"/>
    </location>
</feature>